<dbReference type="CDD" id="cd11032">
    <property type="entry name" value="P450_EryK-like"/>
    <property type="match status" value="1"/>
</dbReference>
<dbReference type="FunFam" id="1.10.630.10:FF:000018">
    <property type="entry name" value="Cytochrome P450 monooxygenase"/>
    <property type="match status" value="1"/>
</dbReference>
<dbReference type="RefSeq" id="WP_098277776.1">
    <property type="nucleotide sequence ID" value="NZ_CP028084.1"/>
</dbReference>
<evidence type="ECO:0000256" key="7">
    <source>
        <dbReference type="RuleBase" id="RU000461"/>
    </source>
</evidence>
<dbReference type="PANTHER" id="PTHR46696:SF1">
    <property type="entry name" value="CYTOCHROME P450 YJIB-RELATED"/>
    <property type="match status" value="1"/>
</dbReference>
<sequence length="404" mass="46441">MAVKKVINLAPITPMKELNTKEKYFNPFPIYEMFRKENPVRYDEERKCWDIFLYEDVDYVLKHHELFSSQQQRMVEGENLLRMDPPRHKQMRDLVNKAFTPREINNLAPRIKEITNQLLQDVMDKEEMKMIHDFAMPLPVIVIADLLGVPAEDREKFKEWSDILVKGVSENKPEAYEAVKHEQQNARDELKEYLHRIVHVRRLDPKQDIISALLSSEVDGDKLTDSEILEFSMLLLAAGNETTTNLITNGVRLLTEIPSLQKQVTNDLSLVPTMVEEVLRFYPPVQAPSRIAIKDVELRGKTIREGDAVTAWVASANRDESKFPHANVFQADRKPNQHLTFGKGIHFCLGAPLARLEAKIAFEEMLSKCTNLQLKEGSLIERTPAPQMYGVVEYPVTFSVTSSL</sequence>
<keyword evidence="2 7" id="KW-0349">Heme</keyword>
<dbReference type="InterPro" id="IPR001128">
    <property type="entry name" value="Cyt_P450"/>
</dbReference>
<dbReference type="GO" id="GO:0016705">
    <property type="term" value="F:oxidoreductase activity, acting on paired donors, with incorporation or reduction of molecular oxygen"/>
    <property type="evidence" value="ECO:0007669"/>
    <property type="project" value="InterPro"/>
</dbReference>
<dbReference type="PANTHER" id="PTHR46696">
    <property type="entry name" value="P450, PUTATIVE (EUROFUNG)-RELATED"/>
    <property type="match status" value="1"/>
</dbReference>
<accession>A0AAE5PAW6</accession>
<dbReference type="Gene3D" id="1.10.630.10">
    <property type="entry name" value="Cytochrome P450"/>
    <property type="match status" value="1"/>
</dbReference>
<keyword evidence="4 7" id="KW-0560">Oxidoreductase</keyword>
<protein>
    <submittedName>
        <fullName evidence="8">Cytochrome P450</fullName>
    </submittedName>
</protein>
<evidence type="ECO:0000256" key="5">
    <source>
        <dbReference type="ARBA" id="ARBA00023004"/>
    </source>
</evidence>
<dbReference type="SUPFAM" id="SSF48264">
    <property type="entry name" value="Cytochrome P450"/>
    <property type="match status" value="1"/>
</dbReference>
<dbReference type="GO" id="GO:0005506">
    <property type="term" value="F:iron ion binding"/>
    <property type="evidence" value="ECO:0007669"/>
    <property type="project" value="InterPro"/>
</dbReference>
<keyword evidence="3 7" id="KW-0479">Metal-binding</keyword>
<keyword evidence="5 7" id="KW-0408">Iron</keyword>
<dbReference type="PRINTS" id="PR00385">
    <property type="entry name" value="P450"/>
</dbReference>
<comment type="similarity">
    <text evidence="1 7">Belongs to the cytochrome P450 family.</text>
</comment>
<dbReference type="EMBL" id="NTYW01000004">
    <property type="protein sequence ID" value="PES42266.1"/>
    <property type="molecule type" value="Genomic_DNA"/>
</dbReference>
<dbReference type="GO" id="GO:0004497">
    <property type="term" value="F:monooxygenase activity"/>
    <property type="evidence" value="ECO:0007669"/>
    <property type="project" value="UniProtKB-KW"/>
</dbReference>
<dbReference type="InterPro" id="IPR002397">
    <property type="entry name" value="Cyt_P450_B"/>
</dbReference>
<comment type="caution">
    <text evidence="8">The sequence shown here is derived from an EMBL/GenBank/DDBJ whole genome shotgun (WGS) entry which is preliminary data.</text>
</comment>
<evidence type="ECO:0000256" key="2">
    <source>
        <dbReference type="ARBA" id="ARBA00022617"/>
    </source>
</evidence>
<organism evidence="8 9">
    <name type="scientific">Priestia megaterium</name>
    <name type="common">Bacillus megaterium</name>
    <dbReference type="NCBI Taxonomy" id="1404"/>
    <lineage>
        <taxon>Bacteria</taxon>
        <taxon>Bacillati</taxon>
        <taxon>Bacillota</taxon>
        <taxon>Bacilli</taxon>
        <taxon>Bacillales</taxon>
        <taxon>Bacillaceae</taxon>
        <taxon>Priestia</taxon>
    </lineage>
</organism>
<evidence type="ECO:0000256" key="4">
    <source>
        <dbReference type="ARBA" id="ARBA00023002"/>
    </source>
</evidence>
<name>A0AAE5PAW6_PRIMG</name>
<evidence type="ECO:0000256" key="3">
    <source>
        <dbReference type="ARBA" id="ARBA00022723"/>
    </source>
</evidence>
<evidence type="ECO:0000313" key="9">
    <source>
        <dbReference type="Proteomes" id="UP000220341"/>
    </source>
</evidence>
<dbReference type="InterPro" id="IPR036396">
    <property type="entry name" value="Cyt_P450_sf"/>
</dbReference>
<dbReference type="GO" id="GO:0020037">
    <property type="term" value="F:heme binding"/>
    <property type="evidence" value="ECO:0007669"/>
    <property type="project" value="InterPro"/>
</dbReference>
<proteinExistence type="inferred from homology"/>
<keyword evidence="6 7" id="KW-0503">Monooxygenase</keyword>
<reference evidence="8 9" key="1">
    <citation type="submission" date="2017-09" db="EMBL/GenBank/DDBJ databases">
        <title>Large-scale bioinformatics analysis of Bacillus genomes uncovers conserved roles of natural products in bacterial physiology.</title>
        <authorList>
            <consortium name="Agbiome Team Llc"/>
            <person name="Bleich R.M."/>
            <person name="Kirk G.J."/>
            <person name="Santa Maria K.C."/>
            <person name="Allen S.E."/>
            <person name="Farag S."/>
            <person name="Shank E.A."/>
            <person name="Bowers A."/>
        </authorList>
    </citation>
    <scope>NUCLEOTIDE SEQUENCE [LARGE SCALE GENOMIC DNA]</scope>
    <source>
        <strain evidence="8 9">AFS003013</strain>
    </source>
</reference>
<gene>
    <name evidence="8" type="ORF">CN497_05700</name>
</gene>
<dbReference type="AlphaFoldDB" id="A0AAE5PAW6"/>
<dbReference type="PRINTS" id="PR00359">
    <property type="entry name" value="BP450"/>
</dbReference>
<evidence type="ECO:0000256" key="1">
    <source>
        <dbReference type="ARBA" id="ARBA00010617"/>
    </source>
</evidence>
<evidence type="ECO:0000313" key="8">
    <source>
        <dbReference type="EMBL" id="PES42266.1"/>
    </source>
</evidence>
<dbReference type="InterPro" id="IPR017972">
    <property type="entry name" value="Cyt_P450_CS"/>
</dbReference>
<evidence type="ECO:0000256" key="6">
    <source>
        <dbReference type="ARBA" id="ARBA00023033"/>
    </source>
</evidence>
<dbReference type="PROSITE" id="PS00086">
    <property type="entry name" value="CYTOCHROME_P450"/>
    <property type="match status" value="1"/>
</dbReference>
<dbReference type="Proteomes" id="UP000220341">
    <property type="component" value="Unassembled WGS sequence"/>
</dbReference>
<dbReference type="Pfam" id="PF00067">
    <property type="entry name" value="p450"/>
    <property type="match status" value="1"/>
</dbReference>